<gene>
    <name evidence="2" type="ORF">MMHALIEK_00003</name>
</gene>
<accession>A0A7G9Y3E4</accession>
<reference evidence="2" key="1">
    <citation type="submission" date="2020-06" db="EMBL/GenBank/DDBJ databases">
        <title>Unique genomic features of the anaerobic methanotrophic archaea.</title>
        <authorList>
            <person name="Chadwick G.L."/>
            <person name="Skennerton C.T."/>
            <person name="Laso-Perez R."/>
            <person name="Leu A.O."/>
            <person name="Speth D.R."/>
            <person name="Yu H."/>
            <person name="Morgan-Lang C."/>
            <person name="Hatzenpichler R."/>
            <person name="Goudeau D."/>
            <person name="Malmstrom R."/>
            <person name="Brazelton W.J."/>
            <person name="Woyke T."/>
            <person name="Hallam S.J."/>
            <person name="Tyson G.W."/>
            <person name="Wegener G."/>
            <person name="Boetius A."/>
            <person name="Orphan V."/>
        </authorList>
    </citation>
    <scope>NUCLEOTIDE SEQUENCE</scope>
</reference>
<dbReference type="Gene3D" id="3.40.630.30">
    <property type="match status" value="1"/>
</dbReference>
<dbReference type="AlphaFoldDB" id="A0A7G9Y3E4"/>
<sequence>MNTTIRKEEEKDHKQIYEVNKLAFQQENESKLIEKIRKSENFILELSIVAEIDNRIVGHILFSKIKIIGDSDYESLALAPMAVIPEFQKRGIGSELIKKGIDKAKELGFDSIIVLGHKEYYPKFGFQRASKWDMKCPFEVPDGVFMAIELTEKAFEGKAGTVKYPDEFNEAE</sequence>
<feature type="domain" description="N-acetyltransferase" evidence="1">
    <location>
        <begin position="3"/>
        <end position="151"/>
    </location>
</feature>
<protein>
    <recommendedName>
        <fullName evidence="1">N-acetyltransferase domain-containing protein</fullName>
    </recommendedName>
</protein>
<dbReference type="Pfam" id="PF00583">
    <property type="entry name" value="Acetyltransf_1"/>
    <property type="match status" value="1"/>
</dbReference>
<dbReference type="GO" id="GO:0016747">
    <property type="term" value="F:acyltransferase activity, transferring groups other than amino-acyl groups"/>
    <property type="evidence" value="ECO:0007669"/>
    <property type="project" value="InterPro"/>
</dbReference>
<dbReference type="EMBL" id="MT630749">
    <property type="protein sequence ID" value="QNO42528.1"/>
    <property type="molecule type" value="Genomic_DNA"/>
</dbReference>
<dbReference type="SUPFAM" id="SSF55729">
    <property type="entry name" value="Acyl-CoA N-acyltransferases (Nat)"/>
    <property type="match status" value="1"/>
</dbReference>
<dbReference type="InterPro" id="IPR050276">
    <property type="entry name" value="MshD_Acetyltransferase"/>
</dbReference>
<proteinExistence type="predicted"/>
<name>A0A7G9Y3E4_9EURY</name>
<dbReference type="PROSITE" id="PS51186">
    <property type="entry name" value="GNAT"/>
    <property type="match status" value="1"/>
</dbReference>
<dbReference type="PANTHER" id="PTHR43617:SF2">
    <property type="entry name" value="UPF0039 PROTEIN SLL0451"/>
    <property type="match status" value="1"/>
</dbReference>
<evidence type="ECO:0000313" key="2">
    <source>
        <dbReference type="EMBL" id="QNO42528.1"/>
    </source>
</evidence>
<organism evidence="2">
    <name type="scientific">Candidatus Methanogaster sp. ANME-2c ERB4</name>
    <dbReference type="NCBI Taxonomy" id="2759911"/>
    <lineage>
        <taxon>Archaea</taxon>
        <taxon>Methanobacteriati</taxon>
        <taxon>Methanobacteriota</taxon>
        <taxon>Stenosarchaea group</taxon>
        <taxon>Methanomicrobia</taxon>
        <taxon>Methanosarcinales</taxon>
        <taxon>ANME-2 cluster</taxon>
        <taxon>Candidatus Methanogasteraceae</taxon>
        <taxon>Candidatus Methanogaster</taxon>
    </lineage>
</organism>
<dbReference type="PANTHER" id="PTHR43617">
    <property type="entry name" value="L-AMINO ACID N-ACETYLTRANSFERASE"/>
    <property type="match status" value="1"/>
</dbReference>
<dbReference type="InterPro" id="IPR016181">
    <property type="entry name" value="Acyl_CoA_acyltransferase"/>
</dbReference>
<dbReference type="InterPro" id="IPR000182">
    <property type="entry name" value="GNAT_dom"/>
</dbReference>
<evidence type="ECO:0000259" key="1">
    <source>
        <dbReference type="PROSITE" id="PS51186"/>
    </source>
</evidence>
<dbReference type="CDD" id="cd04301">
    <property type="entry name" value="NAT_SF"/>
    <property type="match status" value="1"/>
</dbReference>